<dbReference type="GO" id="GO:0016002">
    <property type="term" value="F:sulfite reductase activity"/>
    <property type="evidence" value="ECO:0007669"/>
    <property type="project" value="TreeGrafter"/>
</dbReference>
<evidence type="ECO:0000256" key="7">
    <source>
        <dbReference type="ARBA" id="ARBA00023014"/>
    </source>
</evidence>
<dbReference type="InterPro" id="IPR045169">
    <property type="entry name" value="NO2/SO3_Rdtase_4Fe4S_prot"/>
</dbReference>
<dbReference type="GO" id="GO:0018551">
    <property type="term" value="F:dissimilatory sulfite reductase (NADH) activity"/>
    <property type="evidence" value="ECO:0007669"/>
    <property type="project" value="InterPro"/>
</dbReference>
<dbReference type="InterPro" id="IPR017900">
    <property type="entry name" value="4Fe4S_Fe_S_CS"/>
</dbReference>
<dbReference type="GO" id="GO:0000103">
    <property type="term" value="P:sulfate assimilation"/>
    <property type="evidence" value="ECO:0007669"/>
    <property type="project" value="TreeGrafter"/>
</dbReference>
<gene>
    <name evidence="9" type="ordered locus">Cag_1955</name>
</gene>
<dbReference type="InterPro" id="IPR036136">
    <property type="entry name" value="Nit/Sulf_reduc_fer-like_dom_sf"/>
</dbReference>
<comment type="cofactor">
    <cofactor evidence="1">
        <name>siroheme</name>
        <dbReference type="ChEBI" id="CHEBI:60052"/>
    </cofactor>
</comment>
<accession>Q3AP72</accession>
<dbReference type="Pfam" id="PF01077">
    <property type="entry name" value="NIR_SIR"/>
    <property type="match status" value="1"/>
</dbReference>
<dbReference type="EMBL" id="CP000108">
    <property type="protein sequence ID" value="ABB29203.1"/>
    <property type="molecule type" value="Genomic_DNA"/>
</dbReference>
<dbReference type="Gene3D" id="3.30.70.3340">
    <property type="match status" value="1"/>
</dbReference>
<dbReference type="GO" id="GO:0009337">
    <property type="term" value="C:sulfite reductase complex (NADPH)"/>
    <property type="evidence" value="ECO:0007669"/>
    <property type="project" value="TreeGrafter"/>
</dbReference>
<evidence type="ECO:0000256" key="5">
    <source>
        <dbReference type="ARBA" id="ARBA00023002"/>
    </source>
</evidence>
<dbReference type="KEGG" id="cch:Cag_1955"/>
<dbReference type="NCBIfam" id="TIGR02066">
    <property type="entry name" value="dsrB"/>
    <property type="match status" value="1"/>
</dbReference>
<dbReference type="SUPFAM" id="SSF56014">
    <property type="entry name" value="Nitrite and sulphite reductase 4Fe-4S domain-like"/>
    <property type="match status" value="1"/>
</dbReference>
<dbReference type="PANTHER" id="PTHR11493">
    <property type="entry name" value="SULFITE REDUCTASE [NADPH] SUBUNIT BETA-RELATED"/>
    <property type="match status" value="1"/>
</dbReference>
<dbReference type="Gene3D" id="3.30.70.20">
    <property type="match status" value="1"/>
</dbReference>
<dbReference type="EC" id="1.8.99.1" evidence="9"/>
<feature type="domain" description="4Fe-4S ferredoxin-type" evidence="8">
    <location>
        <begin position="232"/>
        <end position="261"/>
    </location>
</feature>
<sequence length="363" mass="40559">MNSTMSTPEQKWKTIESGPHTYEDALHPVVKKNYGQWRYHEIPKPGVLKHVAWSGDAIYTVRAGTPRQDTVDLVRRLCAIADKYSDGFLRFTVRNNVEFLTPNEANIEPMIQELEAMGLPVGGTGNCVSSVSHTQGWLHCDIPATDASGVVKSMMDTLYNEFRHMEMPNKVRLSTSCCSINCGGQADIAVVVKHTRPPRINHDVLATICELPKAVARCPVAAIRPTVINGKRSLMVDEAKCICCGACFGACPAMEINHPEHSKFAVWVGGKNSNARSKPSTMSIVAHNLPNNPPRWPEVTEVLGKILTAYKKGGRPWERVGEWINRIGWKRFFEETGLTFDENMIDSYRHARTTFNQSAHVRF</sequence>
<reference evidence="9" key="1">
    <citation type="submission" date="2005-08" db="EMBL/GenBank/DDBJ databases">
        <title>Complete sequence of Chlorobium chlorochromatii CaD3.</title>
        <authorList>
            <person name="Copeland A."/>
            <person name="Lucas S."/>
            <person name="Lapidus A."/>
            <person name="Barry K."/>
            <person name="Detter J.C."/>
            <person name="Glavina T."/>
            <person name="Hammon N."/>
            <person name="Israni S."/>
            <person name="Pitluck S."/>
            <person name="Bryant D."/>
            <person name="Schmutz J."/>
            <person name="Larimer F."/>
            <person name="Land M."/>
            <person name="Kyrpides N."/>
            <person name="Ivanova N."/>
            <person name="Richardson P."/>
        </authorList>
    </citation>
    <scope>NUCLEOTIDE SEQUENCE [LARGE SCALE GENOMIC DNA]</scope>
    <source>
        <strain evidence="9">CaD3</strain>
    </source>
</reference>
<evidence type="ECO:0000256" key="4">
    <source>
        <dbReference type="ARBA" id="ARBA00022723"/>
    </source>
</evidence>
<evidence type="ECO:0000259" key="8">
    <source>
        <dbReference type="PROSITE" id="PS51379"/>
    </source>
</evidence>
<dbReference type="GO" id="GO:0020037">
    <property type="term" value="F:heme binding"/>
    <property type="evidence" value="ECO:0007669"/>
    <property type="project" value="InterPro"/>
</dbReference>
<keyword evidence="5 9" id="KW-0560">Oxidoreductase</keyword>
<name>Q3AP72_CHLCH</name>
<dbReference type="GO" id="GO:0050311">
    <property type="term" value="F:sulfite reductase (ferredoxin) activity"/>
    <property type="evidence" value="ECO:0007669"/>
    <property type="project" value="TreeGrafter"/>
</dbReference>
<dbReference type="InterPro" id="IPR011808">
    <property type="entry name" value="DsrB"/>
</dbReference>
<dbReference type="AlphaFoldDB" id="Q3AP72"/>
<dbReference type="Pfam" id="PF03460">
    <property type="entry name" value="NIR_SIR_ferr"/>
    <property type="match status" value="1"/>
</dbReference>
<keyword evidence="3" id="KW-0004">4Fe-4S</keyword>
<evidence type="ECO:0000313" key="9">
    <source>
        <dbReference type="EMBL" id="ABB29203.1"/>
    </source>
</evidence>
<dbReference type="InterPro" id="IPR006067">
    <property type="entry name" value="NO2/SO3_Rdtase_4Fe4S_dom"/>
</dbReference>
<dbReference type="GO" id="GO:0051539">
    <property type="term" value="F:4 iron, 4 sulfur cluster binding"/>
    <property type="evidence" value="ECO:0007669"/>
    <property type="project" value="UniProtKB-KW"/>
</dbReference>
<organism evidence="9">
    <name type="scientific">Chlorobium chlorochromatii (strain CaD3)</name>
    <dbReference type="NCBI Taxonomy" id="340177"/>
    <lineage>
        <taxon>Bacteria</taxon>
        <taxon>Pseudomonadati</taxon>
        <taxon>Chlorobiota</taxon>
        <taxon>Chlorobiia</taxon>
        <taxon>Chlorobiales</taxon>
        <taxon>Chlorobiaceae</taxon>
        <taxon>Chlorobium/Pelodictyon group</taxon>
        <taxon>Chlorobium</taxon>
    </lineage>
</organism>
<dbReference type="InterPro" id="IPR017896">
    <property type="entry name" value="4Fe4S_Fe-S-bd"/>
</dbReference>
<keyword evidence="7" id="KW-0411">Iron-sulfur</keyword>
<evidence type="ECO:0000256" key="6">
    <source>
        <dbReference type="ARBA" id="ARBA00023004"/>
    </source>
</evidence>
<protein>
    <submittedName>
        <fullName evidence="9">Dissimilatory sulfite reductase beta subunit</fullName>
        <ecNumber evidence="9">1.8.99.1</ecNumber>
    </submittedName>
</protein>
<dbReference type="HOGENOM" id="CLU_044442_0_0_10"/>
<dbReference type="PANTHER" id="PTHR11493:SF47">
    <property type="entry name" value="SULFITE REDUCTASE [NADPH] SUBUNIT BETA"/>
    <property type="match status" value="1"/>
</dbReference>
<dbReference type="eggNOG" id="COG2221">
    <property type="taxonomic scope" value="Bacteria"/>
</dbReference>
<dbReference type="InterPro" id="IPR005117">
    <property type="entry name" value="NiRdtase/SiRdtase_haem-b_fer"/>
</dbReference>
<keyword evidence="6" id="KW-0408">Iron</keyword>
<dbReference type="PROSITE" id="PS51379">
    <property type="entry name" value="4FE4S_FER_2"/>
    <property type="match status" value="1"/>
</dbReference>
<dbReference type="SUPFAM" id="SSF54862">
    <property type="entry name" value="4Fe-4S ferredoxins"/>
    <property type="match status" value="1"/>
</dbReference>
<proteinExistence type="predicted"/>
<dbReference type="InterPro" id="IPR045854">
    <property type="entry name" value="NO2/SO3_Rdtase_4Fe4S_sf"/>
</dbReference>
<dbReference type="GO" id="GO:0009055">
    <property type="term" value="F:electron transfer activity"/>
    <property type="evidence" value="ECO:0007669"/>
    <property type="project" value="InterPro"/>
</dbReference>
<dbReference type="SUPFAM" id="SSF55124">
    <property type="entry name" value="Nitrite/Sulfite reductase N-terminal domain-like"/>
    <property type="match status" value="1"/>
</dbReference>
<dbReference type="STRING" id="340177.Cag_1955"/>
<evidence type="ECO:0000256" key="3">
    <source>
        <dbReference type="ARBA" id="ARBA00022485"/>
    </source>
</evidence>
<dbReference type="Gene3D" id="3.30.413.10">
    <property type="entry name" value="Sulfite Reductase Hemoprotein, domain 1"/>
    <property type="match status" value="1"/>
</dbReference>
<evidence type="ECO:0000256" key="2">
    <source>
        <dbReference type="ARBA" id="ARBA00001966"/>
    </source>
</evidence>
<keyword evidence="4" id="KW-0479">Metal-binding</keyword>
<dbReference type="PROSITE" id="PS00198">
    <property type="entry name" value="4FE4S_FER_1"/>
    <property type="match status" value="1"/>
</dbReference>
<dbReference type="GO" id="GO:0046872">
    <property type="term" value="F:metal ion binding"/>
    <property type="evidence" value="ECO:0007669"/>
    <property type="project" value="UniProtKB-KW"/>
</dbReference>
<evidence type="ECO:0000256" key="1">
    <source>
        <dbReference type="ARBA" id="ARBA00001929"/>
    </source>
</evidence>
<comment type="cofactor">
    <cofactor evidence="2">
        <name>[4Fe-4S] cluster</name>
        <dbReference type="ChEBI" id="CHEBI:49883"/>
    </cofactor>
</comment>